<comment type="caution">
    <text evidence="1">The sequence shown here is derived from an EMBL/GenBank/DDBJ whole genome shotgun (WGS) entry which is preliminary data.</text>
</comment>
<organism evidence="1 2">
    <name type="scientific">Herbiconiux daphne</name>
    <dbReference type="NCBI Taxonomy" id="2970914"/>
    <lineage>
        <taxon>Bacteria</taxon>
        <taxon>Bacillati</taxon>
        <taxon>Actinomycetota</taxon>
        <taxon>Actinomycetes</taxon>
        <taxon>Micrococcales</taxon>
        <taxon>Microbacteriaceae</taxon>
        <taxon>Herbiconiux</taxon>
    </lineage>
</organism>
<proteinExistence type="predicted"/>
<dbReference type="RefSeq" id="WP_259543332.1">
    <property type="nucleotide sequence ID" value="NZ_JANLCJ010000360.1"/>
</dbReference>
<feature type="non-terminal residue" evidence="1">
    <location>
        <position position="65"/>
    </location>
</feature>
<evidence type="ECO:0000313" key="2">
    <source>
        <dbReference type="Proteomes" id="UP001165586"/>
    </source>
</evidence>
<protein>
    <submittedName>
        <fullName evidence="1">Uncharacterized protein</fullName>
    </submittedName>
</protein>
<accession>A0ABT2HAR4</accession>
<gene>
    <name evidence="1" type="ORF">N1032_25260</name>
</gene>
<name>A0ABT2HAR4_9MICO</name>
<sequence length="65" mass="7157">MKVTQLYTLINNVTKEVLGDTAVINEDLSNIVDIGKAVQDTANGIDNYVRKLVDHIGKVVFVNRA</sequence>
<keyword evidence="2" id="KW-1185">Reference proteome</keyword>
<dbReference type="Proteomes" id="UP001165586">
    <property type="component" value="Unassembled WGS sequence"/>
</dbReference>
<dbReference type="Pfam" id="PF25622">
    <property type="entry name" value="Phi29_MCP"/>
    <property type="match status" value="1"/>
</dbReference>
<reference evidence="1" key="1">
    <citation type="submission" date="2022-08" db="EMBL/GenBank/DDBJ databases">
        <authorList>
            <person name="Deng Y."/>
            <person name="Han X.-F."/>
            <person name="Zhang Y.-Q."/>
        </authorList>
    </citation>
    <scope>NUCLEOTIDE SEQUENCE</scope>
    <source>
        <strain evidence="1">CPCC 203386</strain>
    </source>
</reference>
<dbReference type="EMBL" id="JANLCJ010000360">
    <property type="protein sequence ID" value="MCS5737040.1"/>
    <property type="molecule type" value="Genomic_DNA"/>
</dbReference>
<evidence type="ECO:0000313" key="1">
    <source>
        <dbReference type="EMBL" id="MCS5737040.1"/>
    </source>
</evidence>